<proteinExistence type="predicted"/>
<dbReference type="Proteomes" id="UP000762676">
    <property type="component" value="Unassembled WGS sequence"/>
</dbReference>
<gene>
    <name evidence="1" type="ORF">ElyMa_007025300</name>
</gene>
<organism evidence="1 2">
    <name type="scientific">Elysia marginata</name>
    <dbReference type="NCBI Taxonomy" id="1093978"/>
    <lineage>
        <taxon>Eukaryota</taxon>
        <taxon>Metazoa</taxon>
        <taxon>Spiralia</taxon>
        <taxon>Lophotrochozoa</taxon>
        <taxon>Mollusca</taxon>
        <taxon>Gastropoda</taxon>
        <taxon>Heterobranchia</taxon>
        <taxon>Euthyneura</taxon>
        <taxon>Panpulmonata</taxon>
        <taxon>Sacoglossa</taxon>
        <taxon>Placobranchoidea</taxon>
        <taxon>Plakobranchidae</taxon>
        <taxon>Elysia</taxon>
    </lineage>
</organism>
<accession>A0AAV4JUH9</accession>
<dbReference type="EMBL" id="BMAT01014037">
    <property type="protein sequence ID" value="GFS25373.1"/>
    <property type="molecule type" value="Genomic_DNA"/>
</dbReference>
<protein>
    <submittedName>
        <fullName evidence="1">Uncharacterized protein</fullName>
    </submittedName>
</protein>
<reference evidence="1 2" key="1">
    <citation type="journal article" date="2021" name="Elife">
        <title>Chloroplast acquisition without the gene transfer in kleptoplastic sea slugs, Plakobranchus ocellatus.</title>
        <authorList>
            <person name="Maeda T."/>
            <person name="Takahashi S."/>
            <person name="Yoshida T."/>
            <person name="Shimamura S."/>
            <person name="Takaki Y."/>
            <person name="Nagai Y."/>
            <person name="Toyoda A."/>
            <person name="Suzuki Y."/>
            <person name="Arimoto A."/>
            <person name="Ishii H."/>
            <person name="Satoh N."/>
            <person name="Nishiyama T."/>
            <person name="Hasebe M."/>
            <person name="Maruyama T."/>
            <person name="Minagawa J."/>
            <person name="Obokata J."/>
            <person name="Shigenobu S."/>
        </authorList>
    </citation>
    <scope>NUCLEOTIDE SEQUENCE [LARGE SCALE GENOMIC DNA]</scope>
</reference>
<sequence>MICAVRNKATTYRNPCQTHTQAAQQNVMQANGDYLHRLVCLRENIVCRCKTTATAAAATVAAAVAAATATATAAAATVCLVKVLRSWGNQALSST</sequence>
<dbReference type="AlphaFoldDB" id="A0AAV4JUH9"/>
<evidence type="ECO:0000313" key="2">
    <source>
        <dbReference type="Proteomes" id="UP000762676"/>
    </source>
</evidence>
<evidence type="ECO:0000313" key="1">
    <source>
        <dbReference type="EMBL" id="GFS25373.1"/>
    </source>
</evidence>
<keyword evidence="2" id="KW-1185">Reference proteome</keyword>
<name>A0AAV4JUH9_9GAST</name>
<comment type="caution">
    <text evidence="1">The sequence shown here is derived from an EMBL/GenBank/DDBJ whole genome shotgun (WGS) entry which is preliminary data.</text>
</comment>